<keyword evidence="1" id="KW-0732">Signal</keyword>
<evidence type="ECO:0000256" key="1">
    <source>
        <dbReference type="SAM" id="SignalP"/>
    </source>
</evidence>
<evidence type="ECO:0000313" key="3">
    <source>
        <dbReference type="Proteomes" id="UP000053095"/>
    </source>
</evidence>
<protein>
    <submittedName>
        <fullName evidence="2">Conidiation-specific protein</fullName>
    </submittedName>
</protein>
<dbReference type="Proteomes" id="UP000053095">
    <property type="component" value="Unassembled WGS sequence"/>
</dbReference>
<dbReference type="AlphaFoldDB" id="A0A478EBM9"/>
<accession>A0A478EBM9</accession>
<feature type="signal peptide" evidence="1">
    <location>
        <begin position="1"/>
        <end position="22"/>
    </location>
</feature>
<reference evidence="3" key="1">
    <citation type="journal article" date="2015" name="Genome Announc.">
        <title>Draft genome sequence of Talaromyces cellulolyticus strain Y-94, a source of lignocellulosic biomass-degrading enzymes.</title>
        <authorList>
            <person name="Fujii T."/>
            <person name="Koike H."/>
            <person name="Sawayama S."/>
            <person name="Yano S."/>
            <person name="Inoue H."/>
        </authorList>
    </citation>
    <scope>NUCLEOTIDE SEQUENCE [LARGE SCALE GENOMIC DNA]</scope>
    <source>
        <strain evidence="3">Y-94</strain>
    </source>
</reference>
<dbReference type="EMBL" id="DF933840">
    <property type="protein sequence ID" value="GAM42761.1"/>
    <property type="molecule type" value="Genomic_DNA"/>
</dbReference>
<proteinExistence type="predicted"/>
<feature type="chain" id="PRO_5019860756" evidence="1">
    <location>
        <begin position="23"/>
        <end position="307"/>
    </location>
</feature>
<organism evidence="2 3">
    <name type="scientific">Talaromyces pinophilus</name>
    <name type="common">Penicillium pinophilum</name>
    <dbReference type="NCBI Taxonomy" id="128442"/>
    <lineage>
        <taxon>Eukaryota</taxon>
        <taxon>Fungi</taxon>
        <taxon>Dikarya</taxon>
        <taxon>Ascomycota</taxon>
        <taxon>Pezizomycotina</taxon>
        <taxon>Eurotiomycetes</taxon>
        <taxon>Eurotiomycetidae</taxon>
        <taxon>Eurotiales</taxon>
        <taxon>Trichocomaceae</taxon>
        <taxon>Talaromyces</taxon>
        <taxon>Talaromyces sect. Talaromyces</taxon>
    </lineage>
</organism>
<sequence length="307" mass="33284">MSPSSILLGAVLAATGPLLASSQALDKPALTPNLGYLEQGSLDNLAPTQSTWDQWGSGWIPQDCKDIANNEGKNPDDFEIYNVQYTDCGDAWVFYRHKDTPIGLVSTIDIFGRLPVAMRSWVRHVIIIPSDNCAYNSNGNIAFFGTTSGNMDVAIHETGHSLDLLGASKVMESDYPERTFLELSDPNVPDDYAQTNQIENVAQNTVVSVYDKVVPGGFGSAQPSWNNIFHQYATLQWKAGDQILPGGTCDRYLIKSETVSTSNAAAAAAAAAMVNGPREAGYVFQGQLYSNIVTDYTEFGTKESCVF</sequence>
<keyword evidence="3" id="KW-1185">Reference proteome</keyword>
<gene>
    <name evidence="2" type="ORF">TCE0_044r17031</name>
</gene>
<evidence type="ECO:0000313" key="2">
    <source>
        <dbReference type="EMBL" id="GAM42761.1"/>
    </source>
</evidence>
<name>A0A478EBM9_TALPI</name>
<dbReference type="SUPFAM" id="SSF55486">
    <property type="entry name" value="Metalloproteases ('zincins'), catalytic domain"/>
    <property type="match status" value="1"/>
</dbReference>